<dbReference type="GO" id="GO:0051213">
    <property type="term" value="F:dioxygenase activity"/>
    <property type="evidence" value="ECO:0007669"/>
    <property type="project" value="UniProtKB-KW"/>
</dbReference>
<keyword evidence="3" id="KW-0560">Oxidoreductase</keyword>
<dbReference type="GO" id="GO:0016020">
    <property type="term" value="C:membrane"/>
    <property type="evidence" value="ECO:0007669"/>
    <property type="project" value="TreeGrafter"/>
</dbReference>
<organism evidence="5 6">
    <name type="scientific">Cystobacter fuscus</name>
    <dbReference type="NCBI Taxonomy" id="43"/>
    <lineage>
        <taxon>Bacteria</taxon>
        <taxon>Pseudomonadati</taxon>
        <taxon>Myxococcota</taxon>
        <taxon>Myxococcia</taxon>
        <taxon>Myxococcales</taxon>
        <taxon>Cystobacterineae</taxon>
        <taxon>Archangiaceae</taxon>
        <taxon>Cystobacter</taxon>
    </lineage>
</organism>
<comment type="similarity">
    <text evidence="1">Belongs to the aspartyl/asparaginyl beta-hydroxylase family.</text>
</comment>
<dbReference type="RefSeq" id="WP_095988887.1">
    <property type="nucleotide sequence ID" value="NZ_CP022098.1"/>
</dbReference>
<evidence type="ECO:0000256" key="3">
    <source>
        <dbReference type="ARBA" id="ARBA00023002"/>
    </source>
</evidence>
<dbReference type="InterPro" id="IPR027443">
    <property type="entry name" value="IPNS-like_sf"/>
</dbReference>
<dbReference type="KEGG" id="cfus:CYFUS_006576"/>
<dbReference type="Pfam" id="PF05118">
    <property type="entry name" value="Asp_Arg_Hydrox"/>
    <property type="match status" value="1"/>
</dbReference>
<sequence length="264" mass="30241">MESETQQGEALKQVAQAVEYGMDQLRRHHKASDLERLEVFAQYLLGEKQPVADDPRQMNGKVGRLWFPGLTAKPWHDPSQLSLGKTLEQAYPMIREELELAMRSGSGFEEFRDRDDFEKLGWKEFYFYRVGSGTQLQVSFKENQARCPKTFGLIRQLPVAGEAMFASLAPQGYIRPHCSDFNGKLTCHLGLVVPPDCAMRVSDETRTWQEGKCLLFDDTYEHEVWNKSNRVRVILLLDIWHPELTEIEVGALSQFRDMLLGASA</sequence>
<dbReference type="InterPro" id="IPR051821">
    <property type="entry name" value="Asp/Asn_beta-hydroxylase"/>
</dbReference>
<keyword evidence="2" id="KW-0223">Dioxygenase</keyword>
<proteinExistence type="inferred from homology"/>
<dbReference type="PANTHER" id="PTHR46332:SF5">
    <property type="entry name" value="ASPARTATE BETA-HYDROXYLASE DOMAIN CONTAINING 2"/>
    <property type="match status" value="1"/>
</dbReference>
<evidence type="ECO:0000313" key="6">
    <source>
        <dbReference type="Proteomes" id="UP000217257"/>
    </source>
</evidence>
<dbReference type="InterPro" id="IPR007803">
    <property type="entry name" value="Asp/Arg/Pro-Hydrxlase"/>
</dbReference>
<gene>
    <name evidence="5" type="ORF">CYFUS_006576</name>
</gene>
<name>A0A250JB25_9BACT</name>
<evidence type="ECO:0000259" key="4">
    <source>
        <dbReference type="Pfam" id="PF05118"/>
    </source>
</evidence>
<dbReference type="Gene3D" id="2.60.120.330">
    <property type="entry name" value="B-lactam Antibiotic, Isopenicillin N Synthase, Chain"/>
    <property type="match status" value="1"/>
</dbReference>
<evidence type="ECO:0000313" key="5">
    <source>
        <dbReference type="EMBL" id="ATB41114.1"/>
    </source>
</evidence>
<evidence type="ECO:0000256" key="2">
    <source>
        <dbReference type="ARBA" id="ARBA00022964"/>
    </source>
</evidence>
<dbReference type="EMBL" id="CP022098">
    <property type="protein sequence ID" value="ATB41114.1"/>
    <property type="molecule type" value="Genomic_DNA"/>
</dbReference>
<dbReference type="Proteomes" id="UP000217257">
    <property type="component" value="Chromosome"/>
</dbReference>
<dbReference type="SUPFAM" id="SSF51197">
    <property type="entry name" value="Clavaminate synthase-like"/>
    <property type="match status" value="1"/>
</dbReference>
<accession>A0A250JB25</accession>
<reference evidence="5 6" key="1">
    <citation type="submission" date="2017-06" db="EMBL/GenBank/DDBJ databases">
        <title>Sequencing and comparative analysis of myxobacterial genomes.</title>
        <authorList>
            <person name="Rupp O."/>
            <person name="Goesmann A."/>
            <person name="Sogaard-Andersen L."/>
        </authorList>
    </citation>
    <scope>NUCLEOTIDE SEQUENCE [LARGE SCALE GENOMIC DNA]</scope>
    <source>
        <strain evidence="5 6">DSM 52655</strain>
    </source>
</reference>
<dbReference type="AlphaFoldDB" id="A0A250JB25"/>
<dbReference type="PANTHER" id="PTHR46332">
    <property type="entry name" value="ASPARTATE BETA-HYDROXYLASE DOMAIN-CONTAINING PROTEIN 2"/>
    <property type="match status" value="1"/>
</dbReference>
<protein>
    <recommendedName>
        <fullName evidence="4">Aspartyl/asparaginy/proline hydroxylase domain-containing protein</fullName>
    </recommendedName>
</protein>
<feature type="domain" description="Aspartyl/asparaginy/proline hydroxylase" evidence="4">
    <location>
        <begin position="88"/>
        <end position="242"/>
    </location>
</feature>
<evidence type="ECO:0000256" key="1">
    <source>
        <dbReference type="ARBA" id="ARBA00007730"/>
    </source>
</evidence>